<dbReference type="Gene3D" id="1.10.10.10">
    <property type="entry name" value="Winged helix-like DNA-binding domain superfamily/Winged helix DNA-binding domain"/>
    <property type="match status" value="1"/>
</dbReference>
<evidence type="ECO:0000313" key="2">
    <source>
        <dbReference type="EMBL" id="KEP69771.1"/>
    </source>
</evidence>
<sequence>MELTRLKMRLYFGEAMMGPGKAELLERIAAEGSISAAGRAMGMSYKRAWNLVEEMNSAFRAPLVHSTRGGSRGGGAGLTETGEAALRAYRAFEEKCRVSGAAEIAALGALIAPDKS</sequence>
<dbReference type="InterPro" id="IPR036388">
    <property type="entry name" value="WH-like_DNA-bd_sf"/>
</dbReference>
<dbReference type="eggNOG" id="COG2005">
    <property type="taxonomic scope" value="Bacteria"/>
</dbReference>
<gene>
    <name evidence="2" type="ORF">DL1_01720</name>
</gene>
<accession>A0A074TDD5</accession>
<comment type="caution">
    <text evidence="2">The sequence shown here is derived from an EMBL/GenBank/DDBJ whole genome shotgun (WGS) entry which is preliminary data.</text>
</comment>
<feature type="domain" description="HTH lysR-type" evidence="1">
    <location>
        <begin position="23"/>
        <end position="83"/>
    </location>
</feature>
<dbReference type="SUPFAM" id="SSF46785">
    <property type="entry name" value="Winged helix' DNA-binding domain"/>
    <property type="match status" value="1"/>
</dbReference>
<evidence type="ECO:0000313" key="3">
    <source>
        <dbReference type="Proteomes" id="UP000027725"/>
    </source>
</evidence>
<dbReference type="EMBL" id="JHEH01000010">
    <property type="protein sequence ID" value="KEP69771.1"/>
    <property type="molecule type" value="Genomic_DNA"/>
</dbReference>
<dbReference type="RefSeq" id="WP_038065542.1">
    <property type="nucleotide sequence ID" value="NZ_FOVB01000001.1"/>
</dbReference>
<protein>
    <submittedName>
        <fullName evidence="2">Molybdenum-binding transcriptional regulator</fullName>
    </submittedName>
</protein>
<dbReference type="PANTHER" id="PTHR30432">
    <property type="entry name" value="TRANSCRIPTIONAL REGULATOR MODE"/>
    <property type="match status" value="1"/>
</dbReference>
<dbReference type="GO" id="GO:0003700">
    <property type="term" value="F:DNA-binding transcription factor activity"/>
    <property type="evidence" value="ECO:0007669"/>
    <property type="project" value="InterPro"/>
</dbReference>
<proteinExistence type="predicted"/>
<dbReference type="AlphaFoldDB" id="A0A074TDD5"/>
<dbReference type="InterPro" id="IPR036390">
    <property type="entry name" value="WH_DNA-bd_sf"/>
</dbReference>
<reference evidence="2 3" key="1">
    <citation type="submission" date="2014-03" db="EMBL/GenBank/DDBJ databases">
        <title>The draft genome sequence of Thioclava dalianensis DLFJ1-1.</title>
        <authorList>
            <person name="Lai Q."/>
            <person name="Shao Z."/>
        </authorList>
    </citation>
    <scope>NUCLEOTIDE SEQUENCE [LARGE SCALE GENOMIC DNA]</scope>
    <source>
        <strain evidence="2 3">DLFJ1-1</strain>
    </source>
</reference>
<evidence type="ECO:0000259" key="1">
    <source>
        <dbReference type="Pfam" id="PF00126"/>
    </source>
</evidence>
<dbReference type="Pfam" id="PF00126">
    <property type="entry name" value="HTH_1"/>
    <property type="match status" value="1"/>
</dbReference>
<dbReference type="PANTHER" id="PTHR30432:SF1">
    <property type="entry name" value="DNA-BINDING TRANSCRIPTIONAL DUAL REGULATOR MODE"/>
    <property type="match status" value="1"/>
</dbReference>
<keyword evidence="3" id="KW-1185">Reference proteome</keyword>
<organism evidence="2 3">
    <name type="scientific">Thioclava dalianensis</name>
    <dbReference type="NCBI Taxonomy" id="1185766"/>
    <lineage>
        <taxon>Bacteria</taxon>
        <taxon>Pseudomonadati</taxon>
        <taxon>Pseudomonadota</taxon>
        <taxon>Alphaproteobacteria</taxon>
        <taxon>Rhodobacterales</taxon>
        <taxon>Paracoccaceae</taxon>
        <taxon>Thioclava</taxon>
    </lineage>
</organism>
<name>A0A074TDD5_9RHOB</name>
<dbReference type="InterPro" id="IPR051815">
    <property type="entry name" value="Molybdate_resp_trans_reg"/>
</dbReference>
<dbReference type="Proteomes" id="UP000027725">
    <property type="component" value="Unassembled WGS sequence"/>
</dbReference>
<dbReference type="STRING" id="1185766.SAMN05216224_101622"/>
<dbReference type="InterPro" id="IPR000847">
    <property type="entry name" value="LysR_HTH_N"/>
</dbReference>